<dbReference type="EMBL" id="PUIV01000001">
    <property type="protein sequence ID" value="PWB95704.1"/>
    <property type="molecule type" value="Genomic_DNA"/>
</dbReference>
<feature type="site" description="Electron transfer via tryptophanyl radical" evidence="9">
    <location>
        <position position="303"/>
    </location>
</feature>
<evidence type="ECO:0000256" key="9">
    <source>
        <dbReference type="PIRSR" id="PIRSR602081-2"/>
    </source>
</evidence>
<dbReference type="PANTHER" id="PTHR11455:SF9">
    <property type="entry name" value="CRYPTOCHROME CIRCADIAN CLOCK 5 ISOFORM X1"/>
    <property type="match status" value="1"/>
</dbReference>
<dbReference type="GO" id="GO:0071949">
    <property type="term" value="F:FAD binding"/>
    <property type="evidence" value="ECO:0007669"/>
    <property type="project" value="TreeGrafter"/>
</dbReference>
<dbReference type="PROSITE" id="PS00691">
    <property type="entry name" value="DNA_PHOTOLYASES_1_2"/>
    <property type="match status" value="1"/>
</dbReference>
<dbReference type="InterPro" id="IPR036155">
    <property type="entry name" value="Crypto/Photolyase_N_sf"/>
</dbReference>
<dbReference type="SUPFAM" id="SSF48173">
    <property type="entry name" value="Cryptochrome/photolyase FAD-binding domain"/>
    <property type="match status" value="1"/>
</dbReference>
<feature type="binding site" evidence="8">
    <location>
        <position position="225"/>
    </location>
    <ligand>
        <name>FAD</name>
        <dbReference type="ChEBI" id="CHEBI:57692"/>
    </ligand>
</feature>
<evidence type="ECO:0000256" key="5">
    <source>
        <dbReference type="ARBA" id="ARBA00022827"/>
    </source>
</evidence>
<proteinExistence type="inferred from homology"/>
<dbReference type="InterPro" id="IPR005101">
    <property type="entry name" value="Cryptochr/Photolyase_FAD-bd"/>
</dbReference>
<comment type="caution">
    <text evidence="12">The sequence shown here is derived from an EMBL/GenBank/DDBJ whole genome shotgun (WGS) entry which is preliminary data.</text>
</comment>
<keyword evidence="4 8" id="KW-0285">Flavoprotein</keyword>
<feature type="domain" description="Photolyase/cryptochrome alpha/beta" evidence="11">
    <location>
        <begin position="3"/>
        <end position="132"/>
    </location>
</feature>
<dbReference type="Gene3D" id="1.10.579.10">
    <property type="entry name" value="DNA Cyclobutane Dipyrimidine Photolyase, subunit A, domain 3"/>
    <property type="match status" value="1"/>
</dbReference>
<accession>A0A2U1SVQ4</accession>
<sequence length="473" mass="52885">MSAPAIVWFRRDLRLADNCALTAAVASGAPLIPAFILDEEEGGEWRLGGASRWWLRESLAALSRDLEKRGAPLTLRRGDAQAELLRLVAETGAAAVYRNRIYEPWATMRDARIEAQLREKGVTAQSFPGALLAEPGSVCNAQGKPFRVFTPFWRALAKLLQPAPPLPAPKKLRAAPAPASDRLDDWRLQPKKPDWAQGLRESWRPGEAGAQRRLADFLRDGIGAYALLRDFPAKDGASRLSPHLHWGEISPLQIWSATAAAPEAGRSAFLRELGWREFCHHLLAAHPDMPEAPLDKSFTRFPWANDAAALAAWRKGETGYPLVDAAMRQLWRMGFMHNRLRMVAASFLVKHLLLPWREGELWFWDTLVDADLANNSGNWQWVAGCGADAAPYFRIFNPVLQGEKFDPDGAFVRRFVPELAQLGAKYIHKPWAAPERILREAGVTLGETYPRPIVDHADARRRALEAFATLRSR</sequence>
<dbReference type="EC" id="4.1.99.3" evidence="2"/>
<evidence type="ECO:0000259" key="11">
    <source>
        <dbReference type="PROSITE" id="PS51645"/>
    </source>
</evidence>
<dbReference type="Gene3D" id="3.40.50.620">
    <property type="entry name" value="HUPs"/>
    <property type="match status" value="1"/>
</dbReference>
<evidence type="ECO:0000256" key="4">
    <source>
        <dbReference type="ARBA" id="ARBA00022630"/>
    </source>
</evidence>
<feature type="binding site" evidence="8">
    <location>
        <begin position="369"/>
        <end position="371"/>
    </location>
    <ligand>
        <name>FAD</name>
        <dbReference type="ChEBI" id="CHEBI:57692"/>
    </ligand>
</feature>
<dbReference type="OrthoDB" id="9772484at2"/>
<name>A0A2U1SVQ4_METSR</name>
<comment type="cofactor">
    <cofactor evidence="8">
        <name>FAD</name>
        <dbReference type="ChEBI" id="CHEBI:57692"/>
    </cofactor>
    <text evidence="8">Binds 1 FAD per subunit.</text>
</comment>
<keyword evidence="13" id="KW-1185">Reference proteome</keyword>
<evidence type="ECO:0000256" key="3">
    <source>
        <dbReference type="ARBA" id="ARBA00014046"/>
    </source>
</evidence>
<evidence type="ECO:0000256" key="10">
    <source>
        <dbReference type="RuleBase" id="RU004182"/>
    </source>
</evidence>
<evidence type="ECO:0000313" key="12">
    <source>
        <dbReference type="EMBL" id="PWB95704.1"/>
    </source>
</evidence>
<reference evidence="12 13" key="1">
    <citation type="journal article" date="2018" name="Appl. Microbiol. Biotechnol.">
        <title>Co-cultivation of the strictly anaerobic methanogen Methanosarcina barkeri with aerobic methanotrophs in an oxygen-limited membrane bioreactor.</title>
        <authorList>
            <person name="In 't Zandt M.H."/>
            <person name="van den Bosch T.J.M."/>
            <person name="Rijkers R."/>
            <person name="van Kessel M.A.H.J."/>
            <person name="Jetten M.S.M."/>
            <person name="Welte C.U."/>
        </authorList>
    </citation>
    <scope>NUCLEOTIDE SEQUENCE [LARGE SCALE GENOMIC DNA]</scope>
    <source>
        <strain evidence="12 13">DSM 17706</strain>
    </source>
</reference>
<dbReference type="Proteomes" id="UP000245137">
    <property type="component" value="Unassembled WGS sequence"/>
</dbReference>
<keyword evidence="6 10" id="KW-0157">Chromophore</keyword>
<keyword evidence="12" id="KW-0456">Lyase</keyword>
<comment type="similarity">
    <text evidence="10">Belongs to the DNA photolyase family.</text>
</comment>
<evidence type="ECO:0000256" key="1">
    <source>
        <dbReference type="ARBA" id="ARBA00001932"/>
    </source>
</evidence>
<dbReference type="Gene3D" id="1.25.40.80">
    <property type="match status" value="1"/>
</dbReference>
<dbReference type="Pfam" id="PF00875">
    <property type="entry name" value="DNA_photolyase"/>
    <property type="match status" value="1"/>
</dbReference>
<protein>
    <recommendedName>
        <fullName evidence="3">Deoxyribodipyrimidine photo-lyase</fullName>
        <ecNumber evidence="2">4.1.99.3</ecNumber>
    </recommendedName>
</protein>
<gene>
    <name evidence="12" type="ORF">C5689_00900</name>
</gene>
<dbReference type="SUPFAM" id="SSF52425">
    <property type="entry name" value="Cryptochrome/photolyase, N-terminal domain"/>
    <property type="match status" value="1"/>
</dbReference>
<dbReference type="GO" id="GO:0003904">
    <property type="term" value="F:deoxyribodipyrimidine photo-lyase activity"/>
    <property type="evidence" value="ECO:0007669"/>
    <property type="project" value="UniProtKB-EC"/>
</dbReference>
<dbReference type="PRINTS" id="PR00147">
    <property type="entry name" value="DNAPHOTLYASE"/>
</dbReference>
<dbReference type="GO" id="GO:0009416">
    <property type="term" value="P:response to light stimulus"/>
    <property type="evidence" value="ECO:0007669"/>
    <property type="project" value="TreeGrafter"/>
</dbReference>
<dbReference type="RefSeq" id="WP_108915383.1">
    <property type="nucleotide sequence ID" value="NZ_BGJY01000001.1"/>
</dbReference>
<dbReference type="InterPro" id="IPR002081">
    <property type="entry name" value="Cryptochrome/DNA_photolyase_1"/>
</dbReference>
<evidence type="ECO:0000256" key="6">
    <source>
        <dbReference type="ARBA" id="ARBA00022991"/>
    </source>
</evidence>
<dbReference type="PROSITE" id="PS51645">
    <property type="entry name" value="PHR_CRY_ALPHA_BETA"/>
    <property type="match status" value="1"/>
</dbReference>
<organism evidence="12 13">
    <name type="scientific">Methylosinus sporium</name>
    <dbReference type="NCBI Taxonomy" id="428"/>
    <lineage>
        <taxon>Bacteria</taxon>
        <taxon>Pseudomonadati</taxon>
        <taxon>Pseudomonadota</taxon>
        <taxon>Alphaproteobacteria</taxon>
        <taxon>Hyphomicrobiales</taxon>
        <taxon>Methylocystaceae</taxon>
        <taxon>Methylosinus</taxon>
    </lineage>
</organism>
<evidence type="ECO:0000313" key="13">
    <source>
        <dbReference type="Proteomes" id="UP000245137"/>
    </source>
</evidence>
<evidence type="ECO:0000256" key="2">
    <source>
        <dbReference type="ARBA" id="ARBA00013149"/>
    </source>
</evidence>
<dbReference type="GO" id="GO:0003677">
    <property type="term" value="F:DNA binding"/>
    <property type="evidence" value="ECO:0007669"/>
    <property type="project" value="TreeGrafter"/>
</dbReference>
<dbReference type="PROSITE" id="PS00394">
    <property type="entry name" value="DNA_PHOTOLYASES_1_1"/>
    <property type="match status" value="1"/>
</dbReference>
<keyword evidence="5 8" id="KW-0274">FAD</keyword>
<feature type="binding site" evidence="8">
    <location>
        <position position="269"/>
    </location>
    <ligand>
        <name>FAD</name>
        <dbReference type="ChEBI" id="CHEBI:57692"/>
    </ligand>
</feature>
<dbReference type="InterPro" id="IPR018394">
    <property type="entry name" value="DNA_photolyase_1_CS_C"/>
</dbReference>
<feature type="site" description="Electron transfer via tryptophanyl radical" evidence="9">
    <location>
        <position position="379"/>
    </location>
</feature>
<dbReference type="GO" id="GO:0000719">
    <property type="term" value="P:photoreactive repair"/>
    <property type="evidence" value="ECO:0007669"/>
    <property type="project" value="UniProtKB-ARBA"/>
</dbReference>
<evidence type="ECO:0000256" key="7">
    <source>
        <dbReference type="ARBA" id="ARBA00033999"/>
    </source>
</evidence>
<comment type="cofactor">
    <cofactor evidence="1">
        <name>(6R)-5,10-methylene-5,6,7,8-tetrahydrofolate</name>
        <dbReference type="ChEBI" id="CHEBI:15636"/>
    </cofactor>
</comment>
<comment type="catalytic activity">
    <reaction evidence="7">
        <text>cyclobutadipyrimidine (in DNA) = 2 pyrimidine residues (in DNA).</text>
        <dbReference type="EC" id="4.1.99.3"/>
    </reaction>
</comment>
<dbReference type="PANTHER" id="PTHR11455">
    <property type="entry name" value="CRYPTOCHROME"/>
    <property type="match status" value="1"/>
</dbReference>
<dbReference type="AlphaFoldDB" id="A0A2U1SVQ4"/>
<dbReference type="InterPro" id="IPR014729">
    <property type="entry name" value="Rossmann-like_a/b/a_fold"/>
</dbReference>
<dbReference type="FunFam" id="1.10.579.10:FF:000003">
    <property type="entry name" value="Deoxyribodipyrimidine photo-lyase"/>
    <property type="match status" value="1"/>
</dbReference>
<dbReference type="Pfam" id="PF03441">
    <property type="entry name" value="FAD_binding_7"/>
    <property type="match status" value="1"/>
</dbReference>
<evidence type="ECO:0000256" key="8">
    <source>
        <dbReference type="PIRSR" id="PIRSR602081-1"/>
    </source>
</evidence>
<feature type="site" description="Electron transfer via tryptophanyl radical" evidence="9">
    <location>
        <position position="356"/>
    </location>
</feature>
<dbReference type="InterPro" id="IPR006050">
    <property type="entry name" value="DNA_photolyase_N"/>
</dbReference>
<dbReference type="InterPro" id="IPR036134">
    <property type="entry name" value="Crypto/Photolyase_FAD-like_sf"/>
</dbReference>